<organism evidence="4 5">
    <name type="scientific">Massilia aurea</name>
    <dbReference type="NCBI Taxonomy" id="373040"/>
    <lineage>
        <taxon>Bacteria</taxon>
        <taxon>Pseudomonadati</taxon>
        <taxon>Pseudomonadota</taxon>
        <taxon>Betaproteobacteria</taxon>
        <taxon>Burkholderiales</taxon>
        <taxon>Oxalobacteraceae</taxon>
        <taxon>Telluria group</taxon>
        <taxon>Massilia</taxon>
    </lineage>
</organism>
<sequence>MHEVVTKERRRCMVAGVAVALVAILLPVAHGADLMNEARARGVLRIAVEGTYPPFNFKDPKSGHLTGYDVEVARLVAAGLKLKPQFVFTEWSAILPAVSSGKVDAAISQVIITPEREQAFDFSVPYTYSSFQLIVRKNERATYRSLADLKGRKLGVRQGSVFEQQAKEVKGIEVRSYPAVPEDLQDLAFGRIDASLDDSLMVSYLLKHSELPIKAGPRVGRDARIGIAIRKGNPQFKAAVDKILNAARADGTLRRLSIKWFGIDASSATR</sequence>
<name>A0A422QMJ4_9BURK</name>
<dbReference type="InterPro" id="IPR001638">
    <property type="entry name" value="Solute-binding_3/MltF_N"/>
</dbReference>
<evidence type="ECO:0000259" key="2">
    <source>
        <dbReference type="SMART" id="SM00062"/>
    </source>
</evidence>
<dbReference type="SMART" id="SM00062">
    <property type="entry name" value="PBPb"/>
    <property type="match status" value="1"/>
</dbReference>
<dbReference type="EMBL" id="JSAB01000075">
    <property type="protein sequence ID" value="RNF31062.1"/>
    <property type="molecule type" value="Genomic_DNA"/>
</dbReference>
<dbReference type="InterPro" id="IPR001320">
    <property type="entry name" value="Iontro_rcpt_C"/>
</dbReference>
<evidence type="ECO:0000256" key="1">
    <source>
        <dbReference type="ARBA" id="ARBA00022729"/>
    </source>
</evidence>
<keyword evidence="1" id="KW-0732">Signal</keyword>
<comment type="caution">
    <text evidence="4">The sequence shown here is derived from an EMBL/GenBank/DDBJ whole genome shotgun (WGS) entry which is preliminary data.</text>
</comment>
<protein>
    <submittedName>
        <fullName evidence="4">Cysteine ABC transporter substrate-binding protein</fullName>
    </submittedName>
</protein>
<dbReference type="Gene3D" id="3.40.190.10">
    <property type="entry name" value="Periplasmic binding protein-like II"/>
    <property type="match status" value="2"/>
</dbReference>
<dbReference type="AlphaFoldDB" id="A0A422QMJ4"/>
<dbReference type="GO" id="GO:0016020">
    <property type="term" value="C:membrane"/>
    <property type="evidence" value="ECO:0007669"/>
    <property type="project" value="InterPro"/>
</dbReference>
<dbReference type="Pfam" id="PF00497">
    <property type="entry name" value="SBP_bac_3"/>
    <property type="match status" value="1"/>
</dbReference>
<proteinExistence type="predicted"/>
<dbReference type="SMART" id="SM00079">
    <property type="entry name" value="PBPe"/>
    <property type="match status" value="1"/>
</dbReference>
<evidence type="ECO:0000259" key="3">
    <source>
        <dbReference type="SMART" id="SM00079"/>
    </source>
</evidence>
<dbReference type="GO" id="GO:0015276">
    <property type="term" value="F:ligand-gated monoatomic ion channel activity"/>
    <property type="evidence" value="ECO:0007669"/>
    <property type="project" value="InterPro"/>
</dbReference>
<dbReference type="SUPFAM" id="SSF53850">
    <property type="entry name" value="Periplasmic binding protein-like II"/>
    <property type="match status" value="1"/>
</dbReference>
<accession>A0A422QMJ4</accession>
<dbReference type="Proteomes" id="UP000283254">
    <property type="component" value="Unassembled WGS sequence"/>
</dbReference>
<dbReference type="OrthoDB" id="368476at2"/>
<gene>
    <name evidence="4" type="ORF">NM04_09190</name>
</gene>
<feature type="domain" description="Ionotropic glutamate receptor C-terminal" evidence="3">
    <location>
        <begin position="43"/>
        <end position="263"/>
    </location>
</feature>
<dbReference type="RefSeq" id="WP_123069239.1">
    <property type="nucleotide sequence ID" value="NZ_JSAB01000075.1"/>
</dbReference>
<dbReference type="PANTHER" id="PTHR35936:SF35">
    <property type="entry name" value="L-CYSTINE-BINDING PROTEIN TCYJ"/>
    <property type="match status" value="1"/>
</dbReference>
<feature type="domain" description="Solute-binding protein family 3/N-terminal" evidence="2">
    <location>
        <begin position="43"/>
        <end position="264"/>
    </location>
</feature>
<dbReference type="PANTHER" id="PTHR35936">
    <property type="entry name" value="MEMBRANE-BOUND LYTIC MUREIN TRANSGLYCOSYLASE F"/>
    <property type="match status" value="1"/>
</dbReference>
<reference evidence="4" key="1">
    <citation type="submission" date="2014-10" db="EMBL/GenBank/DDBJ databases">
        <title>Massilia sp. genome.</title>
        <authorList>
            <person name="Xu B."/>
            <person name="Dai L."/>
            <person name="Huang Z."/>
        </authorList>
    </citation>
    <scope>NUCLEOTIDE SEQUENCE [LARGE SCALE GENOMIC DNA]</scope>
    <source>
        <strain evidence="4">CFS-1</strain>
    </source>
</reference>
<evidence type="ECO:0000313" key="4">
    <source>
        <dbReference type="EMBL" id="RNF31062.1"/>
    </source>
</evidence>
<keyword evidence="5" id="KW-1185">Reference proteome</keyword>
<evidence type="ECO:0000313" key="5">
    <source>
        <dbReference type="Proteomes" id="UP000283254"/>
    </source>
</evidence>